<dbReference type="AlphaFoldDB" id="A0A4Q5GLK5"/>
<protein>
    <submittedName>
        <fullName evidence="4">TraG family conjugative transposon ATPase</fullName>
    </submittedName>
</protein>
<evidence type="ECO:0000259" key="1">
    <source>
        <dbReference type="Pfam" id="PF12991"/>
    </source>
</evidence>
<evidence type="ECO:0000313" key="4">
    <source>
        <dbReference type="EMBL" id="RYT69264.1"/>
    </source>
</evidence>
<keyword evidence="6" id="KW-1185">Reference proteome</keyword>
<evidence type="ECO:0000313" key="6">
    <source>
        <dbReference type="Proteomes" id="UP000335496"/>
    </source>
</evidence>
<dbReference type="Proteomes" id="UP000291917">
    <property type="component" value="Unassembled WGS sequence"/>
</dbReference>
<dbReference type="NCBIfam" id="TIGR03783">
    <property type="entry name" value="Bac_Flav_CT_G"/>
    <property type="match status" value="1"/>
</dbReference>
<organism evidence="4 5">
    <name type="scientific">Bacteroides eggerthii</name>
    <dbReference type="NCBI Taxonomy" id="28111"/>
    <lineage>
        <taxon>Bacteria</taxon>
        <taxon>Pseudomonadati</taxon>
        <taxon>Bacteroidota</taxon>
        <taxon>Bacteroidia</taxon>
        <taxon>Bacteroidales</taxon>
        <taxon>Bacteroidaceae</taxon>
        <taxon>Bacteroides</taxon>
    </lineage>
</organism>
<name>A0A4Q5GLK5_9BACE</name>
<dbReference type="Proteomes" id="UP000335496">
    <property type="component" value="Unassembled WGS sequence"/>
</dbReference>
<dbReference type="Pfam" id="PF12991">
    <property type="entry name" value="DUF3875"/>
    <property type="match status" value="1"/>
</dbReference>
<reference evidence="3 6" key="1">
    <citation type="journal article" date="2019" name="Nat. Med.">
        <title>A library of human gut bacterial isolates paired with longitudinal multiomics data enables mechanistic microbiome research.</title>
        <authorList>
            <person name="Poyet M."/>
            <person name="Groussin M."/>
            <person name="Gibbons S.M."/>
            <person name="Avila-Pacheco J."/>
            <person name="Jiang X."/>
            <person name="Kearney S.M."/>
            <person name="Perrotta A.R."/>
            <person name="Berdy B."/>
            <person name="Zhao S."/>
            <person name="Lieberman T.D."/>
            <person name="Swanson P.K."/>
            <person name="Smith M."/>
            <person name="Roesemann S."/>
            <person name="Alexander J.E."/>
            <person name="Rich S.A."/>
            <person name="Livny J."/>
            <person name="Vlamakis H."/>
            <person name="Clish C."/>
            <person name="Bullock K."/>
            <person name="Deik A."/>
            <person name="Scott J."/>
            <person name="Pierce K.A."/>
            <person name="Xavier R.J."/>
            <person name="Alm E.J."/>
        </authorList>
    </citation>
    <scope>NUCLEOTIDE SEQUENCE [LARGE SCALE GENOMIC DNA]</scope>
    <source>
        <strain evidence="3 6">BIOML-A1</strain>
    </source>
</reference>
<dbReference type="EMBL" id="VVZX01000035">
    <property type="protein sequence ID" value="KAA5269344.1"/>
    <property type="molecule type" value="Genomic_DNA"/>
</dbReference>
<comment type="caution">
    <text evidence="4">The sequence shown here is derived from an EMBL/GenBank/DDBJ whole genome shotgun (WGS) entry which is preliminary data.</text>
</comment>
<dbReference type="RefSeq" id="WP_130089183.1">
    <property type="nucleotide sequence ID" value="NZ_RCXL01000037.1"/>
</dbReference>
<evidence type="ECO:0000313" key="3">
    <source>
        <dbReference type="EMBL" id="KAA5269344.1"/>
    </source>
</evidence>
<reference evidence="4 5" key="2">
    <citation type="journal article" date="2019" name="Science, e1252229">
        <title>Invertible promoters mediate bacterial phase variation, antibiotic resistance, and host adaptation in the gut.</title>
        <authorList>
            <person name="Jiang X."/>
            <person name="Hall A.B."/>
            <person name="Arthur T.D."/>
            <person name="Plichta D.R."/>
            <person name="Covington C.T."/>
            <person name="Poyet M."/>
            <person name="Crothers J."/>
            <person name="Moses P.L."/>
            <person name="Tolonen A.C."/>
            <person name="Vlamakis H."/>
            <person name="Alm E.J."/>
            <person name="Xavier R.J."/>
        </authorList>
    </citation>
    <scope>NUCLEOTIDE SEQUENCE [LARGE SCALE GENOMIC DNA]</scope>
    <source>
        <strain evidence="5">bj_0095</strain>
        <strain evidence="4">Bj_0095</strain>
    </source>
</reference>
<gene>
    <name evidence="4" type="primary">traG</name>
    <name evidence="4" type="ORF">EAJ03_17460</name>
    <name evidence="3" type="ORF">F2Z23_17870</name>
</gene>
<dbReference type="InterPro" id="IPR022509">
    <property type="entry name" value="Conjugation_ATPase_TraG"/>
</dbReference>
<dbReference type="InterPro" id="IPR024451">
    <property type="entry name" value="TraG_N_Bacteroidetes"/>
</dbReference>
<dbReference type="PANTHER" id="PTHR38467:SF1">
    <property type="entry name" value="CONJUGATIVE TRANSFER: ASSEMBLY"/>
    <property type="match status" value="1"/>
</dbReference>
<proteinExistence type="predicted"/>
<evidence type="ECO:0000259" key="2">
    <source>
        <dbReference type="Pfam" id="PF19044"/>
    </source>
</evidence>
<accession>A0A4Q5GLK5</accession>
<dbReference type="Gene3D" id="3.40.50.300">
    <property type="entry name" value="P-loop containing nucleotide triphosphate hydrolases"/>
    <property type="match status" value="2"/>
</dbReference>
<dbReference type="InterPro" id="IPR027417">
    <property type="entry name" value="P-loop_NTPase"/>
</dbReference>
<dbReference type="Pfam" id="PF19044">
    <property type="entry name" value="P-loop_TraG"/>
    <property type="match status" value="1"/>
</dbReference>
<dbReference type="PANTHER" id="PTHR38467">
    <property type="match status" value="1"/>
</dbReference>
<feature type="domain" description="TraG N-terminal Bacteroidetes" evidence="1">
    <location>
        <begin position="33"/>
        <end position="82"/>
    </location>
</feature>
<dbReference type="SUPFAM" id="SSF52540">
    <property type="entry name" value="P-loop containing nucleoside triphosphate hydrolases"/>
    <property type="match status" value="1"/>
</dbReference>
<sequence>MTGTIILLALILCSTIVLIAILSMRPSETSVSDKAVDLAAVLPIQTITDDVIVNGNGDLTIGYKMFLPEVFTLSQEDAIYIHERLEGLFKMLPAGTILHQQSYYYVGEYKNDDFSINPLKAESLKHFKDKQIINSYTNLYITFADKDSKKKIRKASTNTSLLRKLNYPFKQPYKNYEKRLEEMEPFILNFENGLSSITQFEIKKMNSKELNNAVYDYINLTYASPVEDATKESVSPIMVTPSGDMKIGKDFVAMLSLTIEGENVYELNVPNTGKSKSYGVNVELPENIRSKCSMLYPVGLGLPFNHVVNVVIEITDTDSTLMTIESESKGLNWINNFYPPAKQKQKEQAAFCEAVTSNDYHTAYTAFNVIVNDSDRSSLIRKISLVQQGFSFMNQSSCYIENAELCNLFFANIPGNARANYRGFINTTKLAICYLQKDSTYLSDLKGHLYNDRFGNPALINLWDNKALNNRNKIVIGPSGSGKSFWLNNYIYQSYELGNDITIIDIGGSYRSMINLNRGKYFDSTNQKQFAFNPFLCERDKNGRYIYIDKSDQESAEDLIKTICTIISYIWKRNNLIEPSEGAILRKSVIAFYEYVNNSSVNETSERIFPNMIEYRKFLQNVFSNKMSEYEKRKFEIEEIVLLLEPYTEGELSFLLNATENIDIVNDDLIAFDMEDAAKKEYFPLVVIITLQMVIDKIKKREGVNKELIIDEALDFLNDSKFGDFIAYLYRTFRKKDGAITIAAQNVLFLKNCPSNIKDSILINCDTKIILDHSSYRKELPNLRDVLSISDDEINMIDSLQTRMIDDNTTKWKEFFIKLGNNPYVFRNEVSPFAAVAFDSRQKTVVRLKQLFEETGSTYAAINRLLEERRKIYG</sequence>
<dbReference type="InterPro" id="IPR053155">
    <property type="entry name" value="F-pilin_assembly_TraC"/>
</dbReference>
<evidence type="ECO:0000313" key="5">
    <source>
        <dbReference type="Proteomes" id="UP000291917"/>
    </source>
</evidence>
<dbReference type="InterPro" id="IPR043964">
    <property type="entry name" value="P-loop_TraG"/>
</dbReference>
<dbReference type="EMBL" id="RCXL01000037">
    <property type="protein sequence ID" value="RYT69264.1"/>
    <property type="molecule type" value="Genomic_DNA"/>
</dbReference>
<feature type="domain" description="TraG P-loop" evidence="2">
    <location>
        <begin position="455"/>
        <end position="868"/>
    </location>
</feature>